<dbReference type="EMBL" id="RJTM01000138">
    <property type="protein sequence ID" value="RNL78074.1"/>
    <property type="molecule type" value="Genomic_DNA"/>
</dbReference>
<protein>
    <submittedName>
        <fullName evidence="3">Metal-binding protein</fullName>
    </submittedName>
</protein>
<dbReference type="InterPro" id="IPR035451">
    <property type="entry name" value="Ada-like_dom_sf"/>
</dbReference>
<evidence type="ECO:0000259" key="2">
    <source>
        <dbReference type="Pfam" id="PF02805"/>
    </source>
</evidence>
<dbReference type="GO" id="GO:0006281">
    <property type="term" value="P:DNA repair"/>
    <property type="evidence" value="ECO:0007669"/>
    <property type="project" value="InterPro"/>
</dbReference>
<accession>A0A3N0DQZ8</accession>
<proteinExistence type="predicted"/>
<keyword evidence="1" id="KW-0010">Activator</keyword>
<comment type="caution">
    <text evidence="3">The sequence shown here is derived from an EMBL/GenBank/DDBJ whole genome shotgun (WGS) entry which is preliminary data.</text>
</comment>
<dbReference type="AlphaFoldDB" id="A0A3N0DQZ8"/>
<dbReference type="Pfam" id="PF02805">
    <property type="entry name" value="Ada_Zn_binding"/>
    <property type="match status" value="1"/>
</dbReference>
<dbReference type="Proteomes" id="UP000267469">
    <property type="component" value="Unassembled WGS sequence"/>
</dbReference>
<feature type="domain" description="Ada DNA repair metal-binding" evidence="2">
    <location>
        <begin position="23"/>
        <end position="70"/>
    </location>
</feature>
<dbReference type="GO" id="GO:0008270">
    <property type="term" value="F:zinc ion binding"/>
    <property type="evidence" value="ECO:0007669"/>
    <property type="project" value="InterPro"/>
</dbReference>
<sequence length="84" mass="9837">MLEHKDTPDALLHKYIRNGYIAVGGNKKLKIYGKLGCRSGKKMLRKNRVFFTSEQEAIHHGYRPCGHCMPGAYRIWKLRMEPYQ</sequence>
<dbReference type="OrthoDB" id="894286at2"/>
<dbReference type="SUPFAM" id="SSF57884">
    <property type="entry name" value="Ada DNA repair protein, N-terminal domain (N-Ada 10)"/>
    <property type="match status" value="1"/>
</dbReference>
<gene>
    <name evidence="3" type="ORF">ED312_19925</name>
</gene>
<organism evidence="3 4">
    <name type="scientific">Sinomicrobium pectinilyticum</name>
    <dbReference type="NCBI Taxonomy" id="1084421"/>
    <lineage>
        <taxon>Bacteria</taxon>
        <taxon>Pseudomonadati</taxon>
        <taxon>Bacteroidota</taxon>
        <taxon>Flavobacteriia</taxon>
        <taxon>Flavobacteriales</taxon>
        <taxon>Flavobacteriaceae</taxon>
        <taxon>Sinomicrobium</taxon>
    </lineage>
</organism>
<evidence type="ECO:0000313" key="4">
    <source>
        <dbReference type="Proteomes" id="UP000267469"/>
    </source>
</evidence>
<dbReference type="InterPro" id="IPR004026">
    <property type="entry name" value="Ada_DNA_repair_Zn-bd"/>
</dbReference>
<evidence type="ECO:0000256" key="1">
    <source>
        <dbReference type="ARBA" id="ARBA00023159"/>
    </source>
</evidence>
<reference evidence="3 4" key="1">
    <citation type="submission" date="2018-10" db="EMBL/GenBank/DDBJ databases">
        <title>Sinomicrobium pectinilyticum sp. nov., a pectinase-producing bacterium isolated from alkaline and saline soil, and emended description of the genus Sinomicrobium.</title>
        <authorList>
            <person name="Cheng B."/>
            <person name="Li C."/>
            <person name="Lai Q."/>
            <person name="Du M."/>
            <person name="Shao Z."/>
            <person name="Xu P."/>
            <person name="Yang C."/>
        </authorList>
    </citation>
    <scope>NUCLEOTIDE SEQUENCE [LARGE SCALE GENOMIC DNA]</scope>
    <source>
        <strain evidence="3 4">5DNS001</strain>
    </source>
</reference>
<dbReference type="Gene3D" id="3.40.10.10">
    <property type="entry name" value="DNA Methylphosphotriester Repair Domain"/>
    <property type="match status" value="1"/>
</dbReference>
<dbReference type="GO" id="GO:0008168">
    <property type="term" value="F:methyltransferase activity"/>
    <property type="evidence" value="ECO:0007669"/>
    <property type="project" value="InterPro"/>
</dbReference>
<keyword evidence="4" id="KW-1185">Reference proteome</keyword>
<name>A0A3N0DQZ8_SINP1</name>
<evidence type="ECO:0000313" key="3">
    <source>
        <dbReference type="EMBL" id="RNL78074.1"/>
    </source>
</evidence>
<dbReference type="GO" id="GO:0003677">
    <property type="term" value="F:DNA binding"/>
    <property type="evidence" value="ECO:0007669"/>
    <property type="project" value="InterPro"/>
</dbReference>
<dbReference type="GO" id="GO:0006355">
    <property type="term" value="P:regulation of DNA-templated transcription"/>
    <property type="evidence" value="ECO:0007669"/>
    <property type="project" value="InterPro"/>
</dbReference>